<dbReference type="PANTHER" id="PTHR24148">
    <property type="entry name" value="ANKYRIN REPEAT DOMAIN-CONTAINING PROTEIN 39 HOMOLOG-RELATED"/>
    <property type="match status" value="1"/>
</dbReference>
<proteinExistence type="predicted"/>
<reference evidence="2" key="1">
    <citation type="submission" date="2023-06" db="EMBL/GenBank/DDBJ databases">
        <title>Genome-scale phylogeny and comparative genomics of the fungal order Sordariales.</title>
        <authorList>
            <consortium name="Lawrence Berkeley National Laboratory"/>
            <person name="Hensen N."/>
            <person name="Bonometti L."/>
            <person name="Westerberg I."/>
            <person name="Brannstrom I.O."/>
            <person name="Guillou S."/>
            <person name="Cros-Aarteil S."/>
            <person name="Calhoun S."/>
            <person name="Haridas S."/>
            <person name="Kuo A."/>
            <person name="Mondo S."/>
            <person name="Pangilinan J."/>
            <person name="Riley R."/>
            <person name="Labutti K."/>
            <person name="Andreopoulos B."/>
            <person name="Lipzen A."/>
            <person name="Chen C."/>
            <person name="Yanf M."/>
            <person name="Daum C."/>
            <person name="Ng V."/>
            <person name="Clum A."/>
            <person name="Steindorff A."/>
            <person name="Ohm R."/>
            <person name="Martin F."/>
            <person name="Silar P."/>
            <person name="Natvig D."/>
            <person name="Lalanne C."/>
            <person name="Gautier V."/>
            <person name="Ament-Velasquez S.L."/>
            <person name="Kruys A."/>
            <person name="Hutchinson M.I."/>
            <person name="Powell A.J."/>
            <person name="Barry K."/>
            <person name="Miller A.N."/>
            <person name="Grigoriev I.V."/>
            <person name="Debuchy R."/>
            <person name="Gladieux P."/>
            <person name="Thoren M.H."/>
            <person name="Johannesson H."/>
        </authorList>
    </citation>
    <scope>NUCLEOTIDE SEQUENCE</scope>
    <source>
        <strain evidence="2">SMH4607-1</strain>
    </source>
</reference>
<gene>
    <name evidence="2" type="ORF">B0H67DRAFT_595132</name>
</gene>
<keyword evidence="3" id="KW-1185">Reference proteome</keyword>
<dbReference type="Pfam" id="PF06985">
    <property type="entry name" value="HET"/>
    <property type="match status" value="1"/>
</dbReference>
<evidence type="ECO:0000313" key="3">
    <source>
        <dbReference type="Proteomes" id="UP001172102"/>
    </source>
</evidence>
<dbReference type="AlphaFoldDB" id="A0AA40DGM7"/>
<dbReference type="InterPro" id="IPR010730">
    <property type="entry name" value="HET"/>
</dbReference>
<sequence length="640" mass="71680">MMFEMAQTQVPLFEYDNLARDEIRVLTLLPGNDADPIRCEFKSLKRTAAASTFSALSYLWGPEPQDYETIIVGGCRLPIRPSLHDALVALRRASLEKQRLWVDALCINQFSPEEKKHQIRQMGQIYTCASSVTVWLGKAAGDSDYVMDTISAGRSAEYTTRRFMTAMIAIFNRPWFTRTWVVQEFVLNRKPPVIACGFNKPLISWTDFNDAYVTAFPQAANAEIALLPDPHRFEMLPLLDSWLEIHRVYRTFESFRAGIQSASPERPTYALHSALYATRIFQATDPRDKVYGVLGMTNPESQAHIDPNYAKSVDEVFHDATLYILCHEATPAVYTFLPLDRSARPGLPSWVPDFANLAAGRYMGVPSLVDKGEDLRHSGAEVRVSERGRRLMVRGVVLDVVEEAVKPPARQQPTGLEGVEVYLDGRLREVMDAVREWMRGQGLVEEAMGEEAAKFLGAMVYMIELSKAVDQMESMARSCTESWAEGFPTRSLRHMLVIGQDVQSGGDETMQVLFDQLLGAMRELTATIDMVDWRLRINDIALLLNLISNGLSRCGNMPSSLDPGRRFFAGHGGWYGVAEGDVKAGDQLAILFPGANVPFILRETNGDCYEMIGVARLPPGRLAMEIKSGRVGEFREITIE</sequence>
<dbReference type="InterPro" id="IPR052895">
    <property type="entry name" value="HetReg/Transcr_Mod"/>
</dbReference>
<name>A0AA40DGM7_9PEZI</name>
<accession>A0AA40DGM7</accession>
<feature type="domain" description="Heterokaryon incompatibility" evidence="1">
    <location>
        <begin position="53"/>
        <end position="184"/>
    </location>
</feature>
<protein>
    <submittedName>
        <fullName evidence="2">Heterokaryon incompatibility protein-domain-containing protein</fullName>
    </submittedName>
</protein>
<evidence type="ECO:0000259" key="1">
    <source>
        <dbReference type="Pfam" id="PF06985"/>
    </source>
</evidence>
<evidence type="ECO:0000313" key="2">
    <source>
        <dbReference type="EMBL" id="KAK0702799.1"/>
    </source>
</evidence>
<organism evidence="2 3">
    <name type="scientific">Lasiosphaeris hirsuta</name>
    <dbReference type="NCBI Taxonomy" id="260670"/>
    <lineage>
        <taxon>Eukaryota</taxon>
        <taxon>Fungi</taxon>
        <taxon>Dikarya</taxon>
        <taxon>Ascomycota</taxon>
        <taxon>Pezizomycotina</taxon>
        <taxon>Sordariomycetes</taxon>
        <taxon>Sordariomycetidae</taxon>
        <taxon>Sordariales</taxon>
        <taxon>Lasiosphaeriaceae</taxon>
        <taxon>Lasiosphaeris</taxon>
    </lineage>
</organism>
<dbReference type="PANTHER" id="PTHR24148:SF64">
    <property type="entry name" value="HETEROKARYON INCOMPATIBILITY DOMAIN-CONTAINING PROTEIN"/>
    <property type="match status" value="1"/>
</dbReference>
<dbReference type="EMBL" id="JAUKUA010000008">
    <property type="protein sequence ID" value="KAK0702799.1"/>
    <property type="molecule type" value="Genomic_DNA"/>
</dbReference>
<comment type="caution">
    <text evidence="2">The sequence shown here is derived from an EMBL/GenBank/DDBJ whole genome shotgun (WGS) entry which is preliminary data.</text>
</comment>
<dbReference type="Proteomes" id="UP001172102">
    <property type="component" value="Unassembled WGS sequence"/>
</dbReference>